<dbReference type="InterPro" id="IPR051681">
    <property type="entry name" value="Ser/Thr_Kinases-Pseudokinases"/>
</dbReference>
<dbReference type="PANTHER" id="PTHR44329:SF214">
    <property type="entry name" value="PROTEIN KINASE DOMAIN-CONTAINING PROTEIN"/>
    <property type="match status" value="1"/>
</dbReference>
<feature type="domain" description="Protein kinase" evidence="2">
    <location>
        <begin position="341"/>
        <end position="504"/>
    </location>
</feature>
<sequence length="548" mass="63054">MQLPYALELVLEILEDFTNYTTQNPVTEVRGAYLVLEKPKEKKTLTKVNSTKKGEAKTPTYYQKSVNIGPTNRTYPDGFCYKKEVGVMKNKNKVIRVEKELSITYPKCIENNLEKSDQETLVEGDDASCKEKNKNKEKPLKSKLKELIKIKLTKVNEASNRDDSYQSEVGAGLDKIEVLVISKNLEEIGVEKNKNKVEQEVNKMDLSQNEAPIVYPIQIQIRKVSYKKKELRKSNKIRSRIKNMEEGIGSHLPWWNATIVFDPGGNRRSSLQRREKLNYWKKPIETKPIKKKKAADIGDVGGILEERAIKRINKSSYKDIDDNLKKILEKYQLSWIPYNEFRKIQEIGGGGFATVYFAYWLNKTINTWMDIALKLIHGSNKCNQEFISHCVKNLPNVALIARKEEINGVVPYVAPEVQMGKECMQAADIYSFGVIMSKITMGRRAFDGETFDTKLAKSICQGKRPEFDKKTPDCYVKWAKRCMDWDQNKQPMATDIAHIISGWLCDMRQDEDNKIKKQFLEADKVEPNNGLSIHLELLTVTSFHEKDD</sequence>
<keyword evidence="4" id="KW-1185">Reference proteome</keyword>
<dbReference type="InterPro" id="IPR000719">
    <property type="entry name" value="Prot_kinase_dom"/>
</dbReference>
<dbReference type="Gene3D" id="1.10.510.10">
    <property type="entry name" value="Transferase(Phosphotransferase) domain 1"/>
    <property type="match status" value="1"/>
</dbReference>
<comment type="caution">
    <text evidence="3">The sequence shown here is derived from an EMBL/GenBank/DDBJ whole genome shotgun (WGS) entry which is preliminary data.</text>
</comment>
<evidence type="ECO:0000259" key="2">
    <source>
        <dbReference type="SMART" id="SM00220"/>
    </source>
</evidence>
<dbReference type="Proteomes" id="UP000266673">
    <property type="component" value="Unassembled WGS sequence"/>
</dbReference>
<dbReference type="EMBL" id="QKWP01000177">
    <property type="protein sequence ID" value="RIB25356.1"/>
    <property type="molecule type" value="Genomic_DNA"/>
</dbReference>
<evidence type="ECO:0000313" key="3">
    <source>
        <dbReference type="EMBL" id="RIB25356.1"/>
    </source>
</evidence>
<dbReference type="SMART" id="SM00220">
    <property type="entry name" value="S_TKc"/>
    <property type="match status" value="1"/>
</dbReference>
<accession>A0A397W1Z4</accession>
<proteinExistence type="predicted"/>
<dbReference type="GO" id="GO:0004674">
    <property type="term" value="F:protein serine/threonine kinase activity"/>
    <property type="evidence" value="ECO:0007669"/>
    <property type="project" value="TreeGrafter"/>
</dbReference>
<dbReference type="SUPFAM" id="SSF56112">
    <property type="entry name" value="Protein kinase-like (PK-like)"/>
    <property type="match status" value="1"/>
</dbReference>
<dbReference type="Gene3D" id="3.30.200.20">
    <property type="entry name" value="Phosphorylase Kinase, domain 1"/>
    <property type="match status" value="1"/>
</dbReference>
<organism evidence="3 4">
    <name type="scientific">Gigaspora rosea</name>
    <dbReference type="NCBI Taxonomy" id="44941"/>
    <lineage>
        <taxon>Eukaryota</taxon>
        <taxon>Fungi</taxon>
        <taxon>Fungi incertae sedis</taxon>
        <taxon>Mucoromycota</taxon>
        <taxon>Glomeromycotina</taxon>
        <taxon>Glomeromycetes</taxon>
        <taxon>Diversisporales</taxon>
        <taxon>Gigasporaceae</taxon>
        <taxon>Gigaspora</taxon>
    </lineage>
</organism>
<name>A0A397W1Z4_9GLOM</name>
<keyword evidence="1" id="KW-0067">ATP-binding</keyword>
<dbReference type="PROSITE" id="PS00107">
    <property type="entry name" value="PROTEIN_KINASE_ATP"/>
    <property type="match status" value="1"/>
</dbReference>
<dbReference type="InterPro" id="IPR011009">
    <property type="entry name" value="Kinase-like_dom_sf"/>
</dbReference>
<dbReference type="AlphaFoldDB" id="A0A397W1Z4"/>
<protein>
    <recommendedName>
        <fullName evidence="2">Protein kinase domain-containing protein</fullName>
    </recommendedName>
</protein>
<dbReference type="OrthoDB" id="10668677at2759"/>
<evidence type="ECO:0000256" key="1">
    <source>
        <dbReference type="PROSITE-ProRule" id="PRU10141"/>
    </source>
</evidence>
<dbReference type="STRING" id="44941.A0A397W1Z4"/>
<gene>
    <name evidence="3" type="ORF">C2G38_2166075</name>
</gene>
<dbReference type="InterPro" id="IPR001245">
    <property type="entry name" value="Ser-Thr/Tyr_kinase_cat_dom"/>
</dbReference>
<dbReference type="GO" id="GO:0005524">
    <property type="term" value="F:ATP binding"/>
    <property type="evidence" value="ECO:0007669"/>
    <property type="project" value="UniProtKB-UniRule"/>
</dbReference>
<reference evidence="3 4" key="1">
    <citation type="submission" date="2018-06" db="EMBL/GenBank/DDBJ databases">
        <title>Comparative genomics reveals the genomic features of Rhizophagus irregularis, R. cerebriforme, R. diaphanum and Gigaspora rosea, and their symbiotic lifestyle signature.</title>
        <authorList>
            <person name="Morin E."/>
            <person name="San Clemente H."/>
            <person name="Chen E.C.H."/>
            <person name="De La Providencia I."/>
            <person name="Hainaut M."/>
            <person name="Kuo A."/>
            <person name="Kohler A."/>
            <person name="Murat C."/>
            <person name="Tang N."/>
            <person name="Roy S."/>
            <person name="Loubradou J."/>
            <person name="Henrissat B."/>
            <person name="Grigoriev I.V."/>
            <person name="Corradi N."/>
            <person name="Roux C."/>
            <person name="Martin F.M."/>
        </authorList>
    </citation>
    <scope>NUCLEOTIDE SEQUENCE [LARGE SCALE GENOMIC DNA]</scope>
    <source>
        <strain evidence="3 4">DAOM 194757</strain>
    </source>
</reference>
<keyword evidence="1" id="KW-0547">Nucleotide-binding</keyword>
<feature type="binding site" evidence="1">
    <location>
        <position position="374"/>
    </location>
    <ligand>
        <name>ATP</name>
        <dbReference type="ChEBI" id="CHEBI:30616"/>
    </ligand>
</feature>
<dbReference type="Pfam" id="PF07714">
    <property type="entry name" value="PK_Tyr_Ser-Thr"/>
    <property type="match status" value="1"/>
</dbReference>
<dbReference type="PANTHER" id="PTHR44329">
    <property type="entry name" value="SERINE/THREONINE-PROTEIN KINASE TNNI3K-RELATED"/>
    <property type="match status" value="1"/>
</dbReference>
<evidence type="ECO:0000313" key="4">
    <source>
        <dbReference type="Proteomes" id="UP000266673"/>
    </source>
</evidence>
<dbReference type="InterPro" id="IPR017441">
    <property type="entry name" value="Protein_kinase_ATP_BS"/>
</dbReference>